<reference evidence="2" key="1">
    <citation type="submission" date="2022-11" db="UniProtKB">
        <authorList>
            <consortium name="WormBaseParasite"/>
        </authorList>
    </citation>
    <scope>IDENTIFICATION</scope>
</reference>
<evidence type="ECO:0000313" key="1">
    <source>
        <dbReference type="Proteomes" id="UP000887580"/>
    </source>
</evidence>
<sequence>MILGDFESVGKITVPKNAHLNRLHLTVDINNFPSVEIKSLIYSKIKNLPTNLNENFKSNIQVIGICDTFSFICIKRNNGNGYEFIEKWNGMYGEDLFISFCDKKPKYGFAAAEDYRKNPTFVVFDLIKIMSMLPNIKIEADPSWGFTFTQNAENPLLIQFDNFDGNKKAASPAFLIAMLLKHHLKIIKSEIGEKPKELGFWFLDKFKAEEKEQIKYGIKDACGLLKYEKFV</sequence>
<dbReference type="WBParaSite" id="PS1159_v2.g4465.t1">
    <property type="protein sequence ID" value="PS1159_v2.g4465.t1"/>
    <property type="gene ID" value="PS1159_v2.g4465"/>
</dbReference>
<name>A0AC35GEF7_9BILA</name>
<organism evidence="1 2">
    <name type="scientific">Panagrolaimus sp. PS1159</name>
    <dbReference type="NCBI Taxonomy" id="55785"/>
    <lineage>
        <taxon>Eukaryota</taxon>
        <taxon>Metazoa</taxon>
        <taxon>Ecdysozoa</taxon>
        <taxon>Nematoda</taxon>
        <taxon>Chromadorea</taxon>
        <taxon>Rhabditida</taxon>
        <taxon>Tylenchina</taxon>
        <taxon>Panagrolaimomorpha</taxon>
        <taxon>Panagrolaimoidea</taxon>
        <taxon>Panagrolaimidae</taxon>
        <taxon>Panagrolaimus</taxon>
    </lineage>
</organism>
<protein>
    <submittedName>
        <fullName evidence="2">Uncharacterized protein</fullName>
    </submittedName>
</protein>
<accession>A0AC35GEF7</accession>
<evidence type="ECO:0000313" key="2">
    <source>
        <dbReference type="WBParaSite" id="PS1159_v2.g4465.t1"/>
    </source>
</evidence>
<dbReference type="Proteomes" id="UP000887580">
    <property type="component" value="Unplaced"/>
</dbReference>
<proteinExistence type="predicted"/>